<protein>
    <submittedName>
        <fullName evidence="1">ParB/Sulfiredoxin</fullName>
    </submittedName>
</protein>
<dbReference type="Gene3D" id="3.90.1530.10">
    <property type="entry name" value="Conserved hypothetical protein from pyrococcus furiosus pfu- 392566-001, ParB domain"/>
    <property type="match status" value="1"/>
</dbReference>
<evidence type="ECO:0000313" key="2">
    <source>
        <dbReference type="EMBL" id="CAB4220961.1"/>
    </source>
</evidence>
<dbReference type="SUPFAM" id="SSF110849">
    <property type="entry name" value="ParB/Sulfiredoxin"/>
    <property type="match status" value="1"/>
</dbReference>
<sequence length="110" mass="12206">MSMLGRQWQQLDMYKTAKELRGSTLLDVEGAKVWDAGRTPAHEVEKTIMDQKLGESRMTGLYDSIKAQGVSTPVYVTNNKKFGQTVGDGHHRIAAAHDIDPNMLIPVEHG</sequence>
<organism evidence="1">
    <name type="scientific">uncultured Caudovirales phage</name>
    <dbReference type="NCBI Taxonomy" id="2100421"/>
    <lineage>
        <taxon>Viruses</taxon>
        <taxon>Duplodnaviria</taxon>
        <taxon>Heunggongvirae</taxon>
        <taxon>Uroviricota</taxon>
        <taxon>Caudoviricetes</taxon>
        <taxon>Peduoviridae</taxon>
        <taxon>Maltschvirus</taxon>
        <taxon>Maltschvirus maltsch</taxon>
    </lineage>
</organism>
<name>A0A6J5QD27_9CAUD</name>
<dbReference type="EMBL" id="LR796981">
    <property type="protein sequence ID" value="CAB4179421.1"/>
    <property type="molecule type" value="Genomic_DNA"/>
</dbReference>
<evidence type="ECO:0000313" key="1">
    <source>
        <dbReference type="EMBL" id="CAB4179421.1"/>
    </source>
</evidence>
<accession>A0A6J5QD27</accession>
<reference evidence="1" key="1">
    <citation type="submission" date="2020-05" db="EMBL/GenBank/DDBJ databases">
        <authorList>
            <person name="Chiriac C."/>
            <person name="Salcher M."/>
            <person name="Ghai R."/>
            <person name="Kavagutti S V."/>
        </authorList>
    </citation>
    <scope>NUCLEOTIDE SEQUENCE</scope>
</reference>
<proteinExistence type="predicted"/>
<dbReference type="EMBL" id="LR797501">
    <property type="protein sequence ID" value="CAB4220961.1"/>
    <property type="molecule type" value="Genomic_DNA"/>
</dbReference>
<dbReference type="InterPro" id="IPR036086">
    <property type="entry name" value="ParB/Sulfiredoxin_sf"/>
</dbReference>
<gene>
    <name evidence="1" type="ORF">UFOVP1033_117</name>
    <name evidence="2" type="ORF">UFOVP1631_117</name>
</gene>